<dbReference type="PANTHER" id="PTHR28152">
    <property type="entry name" value="HYDROXYACYL-THIOESTER DEHYDRATASE TYPE 2, MITOCHONDRIAL"/>
    <property type="match status" value="1"/>
</dbReference>
<evidence type="ECO:0000313" key="2">
    <source>
        <dbReference type="EMBL" id="RKU42557.1"/>
    </source>
</evidence>
<dbReference type="GO" id="GO:0019171">
    <property type="term" value="F:(3R)-hydroxyacyl-[acyl-carrier-protein] dehydratase activity"/>
    <property type="evidence" value="ECO:0007669"/>
    <property type="project" value="TreeGrafter"/>
</dbReference>
<keyword evidence="3" id="KW-1185">Reference proteome</keyword>
<feature type="compositionally biased region" description="Basic and acidic residues" evidence="1">
    <location>
        <begin position="204"/>
        <end position="217"/>
    </location>
</feature>
<dbReference type="PANTHER" id="PTHR28152:SF2">
    <property type="entry name" value="N-TERMINAL OF MAOC-LIKE DEHYDRATASE DOMAIN-CONTAINING PROTEIN"/>
    <property type="match status" value="1"/>
</dbReference>
<evidence type="ECO:0000313" key="3">
    <source>
        <dbReference type="Proteomes" id="UP000275385"/>
    </source>
</evidence>
<feature type="region of interest" description="Disordered" evidence="1">
    <location>
        <begin position="189"/>
        <end position="219"/>
    </location>
</feature>
<sequence>MASKSLCCGRLPGRLGLRPHRKHLSTKASEAAQKLMEGFHGKTIVRKQVLDGNQLQRLSLTLGRPKLVSDVDVTHTPPRRGTPVPPGYHLVYFTPADLESSLGPDGTDQTYNAPPPFTRRMWAGGNMLFETGNQLSVGDEVTEHTTLTQAQPKRGRDGTDMIFVEVLKEFSNAKGLALVDKRSWVFRPPMDRSNTPGRPIGRNGGDESLFKPSESRDYPGTNDGGFVERHMRWSPVALFRFSALTFNAHMIHYNDPWTRGVEGHPNIVVHGPLNLINMLDYWRDQHQTAVSLTGITYRATAPIYAGQAYVIRATEKELLDGGNELTRIAITRDSTMCMKGTVTSTAY</sequence>
<comment type="caution">
    <text evidence="2">The sequence shown here is derived from an EMBL/GenBank/DDBJ whole genome shotgun (WGS) entry which is preliminary data.</text>
</comment>
<dbReference type="EMBL" id="QVQW01000054">
    <property type="protein sequence ID" value="RKU42557.1"/>
    <property type="molecule type" value="Genomic_DNA"/>
</dbReference>
<dbReference type="InterPro" id="IPR029069">
    <property type="entry name" value="HotDog_dom_sf"/>
</dbReference>
<gene>
    <name evidence="2" type="ORF">DL546_001255</name>
</gene>
<dbReference type="GO" id="GO:0005739">
    <property type="term" value="C:mitochondrion"/>
    <property type="evidence" value="ECO:0007669"/>
    <property type="project" value="TreeGrafter"/>
</dbReference>
<evidence type="ECO:0008006" key="4">
    <source>
        <dbReference type="Google" id="ProtNLM"/>
    </source>
</evidence>
<reference evidence="2 3" key="1">
    <citation type="submission" date="2018-08" db="EMBL/GenBank/DDBJ databases">
        <title>Draft genome of the lignicolous fungus Coniochaeta pulveracea.</title>
        <authorList>
            <person name="Borstlap C.J."/>
            <person name="De Witt R.N."/>
            <person name="Botha A."/>
            <person name="Volschenk H."/>
        </authorList>
    </citation>
    <scope>NUCLEOTIDE SEQUENCE [LARGE SCALE GENOMIC DNA]</scope>
    <source>
        <strain evidence="2 3">CAB683</strain>
    </source>
</reference>
<dbReference type="OrthoDB" id="3257538at2759"/>
<dbReference type="FunFam" id="3.10.129.10:FF:000103">
    <property type="entry name" value="WGS project CABT00000000 data, contig 2.1"/>
    <property type="match status" value="1"/>
</dbReference>
<accession>A0A420Y3X4</accession>
<evidence type="ECO:0000256" key="1">
    <source>
        <dbReference type="SAM" id="MobiDB-lite"/>
    </source>
</evidence>
<dbReference type="STRING" id="177199.A0A420Y3X4"/>
<dbReference type="Gene3D" id="3.10.129.10">
    <property type="entry name" value="Hotdog Thioesterase"/>
    <property type="match status" value="2"/>
</dbReference>
<proteinExistence type="predicted"/>
<name>A0A420Y3X4_9PEZI</name>
<dbReference type="SUPFAM" id="SSF54637">
    <property type="entry name" value="Thioesterase/thiol ester dehydrase-isomerase"/>
    <property type="match status" value="1"/>
</dbReference>
<dbReference type="AlphaFoldDB" id="A0A420Y3X4"/>
<dbReference type="Proteomes" id="UP000275385">
    <property type="component" value="Unassembled WGS sequence"/>
</dbReference>
<dbReference type="InterPro" id="IPR052741">
    <property type="entry name" value="Mitochondrial_HTD2"/>
</dbReference>
<protein>
    <recommendedName>
        <fullName evidence="4">N-terminal of MaoC-like dehydratase domain-containing protein</fullName>
    </recommendedName>
</protein>
<organism evidence="2 3">
    <name type="scientific">Coniochaeta pulveracea</name>
    <dbReference type="NCBI Taxonomy" id="177199"/>
    <lineage>
        <taxon>Eukaryota</taxon>
        <taxon>Fungi</taxon>
        <taxon>Dikarya</taxon>
        <taxon>Ascomycota</taxon>
        <taxon>Pezizomycotina</taxon>
        <taxon>Sordariomycetes</taxon>
        <taxon>Sordariomycetidae</taxon>
        <taxon>Coniochaetales</taxon>
        <taxon>Coniochaetaceae</taxon>
        <taxon>Coniochaeta</taxon>
    </lineage>
</organism>